<keyword evidence="2" id="KW-0012">Acyltransferase</keyword>
<keyword evidence="1" id="KW-0808">Transferase</keyword>
<dbReference type="InterPro" id="IPR000182">
    <property type="entry name" value="GNAT_dom"/>
</dbReference>
<dbReference type="Pfam" id="PF13673">
    <property type="entry name" value="Acetyltransf_10"/>
    <property type="match status" value="1"/>
</dbReference>
<accession>A0A0G0UA74</accession>
<gene>
    <name evidence="4" type="ORF">UU34_C0027G0008</name>
</gene>
<evidence type="ECO:0000256" key="2">
    <source>
        <dbReference type="ARBA" id="ARBA00023315"/>
    </source>
</evidence>
<dbReference type="Proteomes" id="UP000034854">
    <property type="component" value="Unassembled WGS sequence"/>
</dbReference>
<dbReference type="InterPro" id="IPR016181">
    <property type="entry name" value="Acyl_CoA_acyltransferase"/>
</dbReference>
<dbReference type="PANTHER" id="PTHR43877">
    <property type="entry name" value="AMINOALKYLPHOSPHONATE N-ACETYLTRANSFERASE-RELATED-RELATED"/>
    <property type="match status" value="1"/>
</dbReference>
<evidence type="ECO:0000259" key="3">
    <source>
        <dbReference type="PROSITE" id="PS51186"/>
    </source>
</evidence>
<dbReference type="GO" id="GO:0016747">
    <property type="term" value="F:acyltransferase activity, transferring groups other than amino-acyl groups"/>
    <property type="evidence" value="ECO:0007669"/>
    <property type="project" value="InterPro"/>
</dbReference>
<dbReference type="PROSITE" id="PS51186">
    <property type="entry name" value="GNAT"/>
    <property type="match status" value="1"/>
</dbReference>
<proteinExistence type="predicted"/>
<name>A0A0G0UA74_9BACT</name>
<sequence>MRTEAPIGSDPDVAIRPYVRSDFTDLEALLKSIWPQQDLNPNRALKYVVAKNAGQIVGAILCDEVHRDMHLTNLAVRTEFRRRKIATSLIQAAETRAAGLGLENLRLIADNDDLVGFYQDLGFVLTDMETRTMVKALACLSTN</sequence>
<dbReference type="AlphaFoldDB" id="A0A0G0UA74"/>
<evidence type="ECO:0000256" key="1">
    <source>
        <dbReference type="ARBA" id="ARBA00022679"/>
    </source>
</evidence>
<evidence type="ECO:0000313" key="5">
    <source>
        <dbReference type="Proteomes" id="UP000034854"/>
    </source>
</evidence>
<dbReference type="Gene3D" id="3.40.630.30">
    <property type="match status" value="1"/>
</dbReference>
<organism evidence="4 5">
    <name type="scientific">Candidatus Curtissbacteria bacterium GW2011_GWA1_41_11</name>
    <dbReference type="NCBI Taxonomy" id="1618409"/>
    <lineage>
        <taxon>Bacteria</taxon>
        <taxon>Candidatus Curtissiibacteriota</taxon>
    </lineage>
</organism>
<dbReference type="EMBL" id="LCAG01000027">
    <property type="protein sequence ID" value="KKR85908.1"/>
    <property type="molecule type" value="Genomic_DNA"/>
</dbReference>
<dbReference type="CDD" id="cd04301">
    <property type="entry name" value="NAT_SF"/>
    <property type="match status" value="1"/>
</dbReference>
<comment type="caution">
    <text evidence="4">The sequence shown here is derived from an EMBL/GenBank/DDBJ whole genome shotgun (WGS) entry which is preliminary data.</text>
</comment>
<reference evidence="4 5" key="1">
    <citation type="journal article" date="2015" name="Nature">
        <title>rRNA introns, odd ribosomes, and small enigmatic genomes across a large radiation of phyla.</title>
        <authorList>
            <person name="Brown C.T."/>
            <person name="Hug L.A."/>
            <person name="Thomas B.C."/>
            <person name="Sharon I."/>
            <person name="Castelle C.J."/>
            <person name="Singh A."/>
            <person name="Wilkins M.J."/>
            <person name="Williams K.H."/>
            <person name="Banfield J.F."/>
        </authorList>
    </citation>
    <scope>NUCLEOTIDE SEQUENCE [LARGE SCALE GENOMIC DNA]</scope>
</reference>
<dbReference type="SUPFAM" id="SSF55729">
    <property type="entry name" value="Acyl-CoA N-acyltransferases (Nat)"/>
    <property type="match status" value="1"/>
</dbReference>
<feature type="domain" description="N-acetyltransferase" evidence="3">
    <location>
        <begin position="13"/>
        <end position="138"/>
    </location>
</feature>
<protein>
    <recommendedName>
        <fullName evidence="3">N-acetyltransferase domain-containing protein</fullName>
    </recommendedName>
</protein>
<evidence type="ECO:0000313" key="4">
    <source>
        <dbReference type="EMBL" id="KKR85908.1"/>
    </source>
</evidence>
<dbReference type="InterPro" id="IPR050832">
    <property type="entry name" value="Bact_Acetyltransf"/>
</dbReference>